<sequence>MAAIDARDVPADPVSEERLSASGLEYRVVDMSDPGQRRGFARADARGFLDKEPDDETIRLMGEMMSERRNLGVYAPGADMPVATVDSWVTPMTVPGASGASIDLWAISAVTVAATHRRRGIARNLLEGELRAAASAGVPVAGLTATEATIYGRYGFGPAVPVSKLRVEARRAGGISLPAADDVTVEYIEPEDLIAALDEVHERARLDRVGDVPGWPLRWRRMAGLVPGDDRARHVRGVRAVDADGVTRGVLAYTLDERNDEFAADLAIRHLDAETPEALRALWAFAVNHDLVRDVHADLRPVDDPLPWLVANQRAVQNTVHDHGWLRILDVPAALAARTYRAPLELVLRVSDPLGLADGSWRLRIGSDGRAIVEVTTDAPDLVLGVDALSSLYLGGVSATTLRAAGRISASAEVAAAVQDAFACAVAPALTIWY</sequence>
<dbReference type="Pfam" id="PF13530">
    <property type="entry name" value="SCP2_2"/>
    <property type="match status" value="1"/>
</dbReference>
<dbReference type="HAMAP" id="MF_01812">
    <property type="entry name" value="Eis"/>
    <property type="match status" value="1"/>
</dbReference>
<dbReference type="SUPFAM" id="SSF55718">
    <property type="entry name" value="SCP-like"/>
    <property type="match status" value="1"/>
</dbReference>
<feature type="active site" description="Proton acceptor; via carboxylate" evidence="3">
    <location>
        <position position="434"/>
    </location>
</feature>
<evidence type="ECO:0000256" key="3">
    <source>
        <dbReference type="HAMAP-Rule" id="MF_01812"/>
    </source>
</evidence>
<keyword evidence="7" id="KW-1185">Reference proteome</keyword>
<keyword evidence="2 3" id="KW-0012">Acyltransferase</keyword>
<evidence type="ECO:0000256" key="1">
    <source>
        <dbReference type="ARBA" id="ARBA00022679"/>
    </source>
</evidence>
<feature type="active site" description="Proton donor" evidence="3">
    <location>
        <position position="151"/>
    </location>
</feature>
<dbReference type="InterPro" id="IPR025559">
    <property type="entry name" value="Eis_dom"/>
</dbReference>
<dbReference type="OrthoDB" id="8399956at2"/>
<dbReference type="InterPro" id="IPR036527">
    <property type="entry name" value="SCP2_sterol-bd_dom_sf"/>
</dbReference>
<comment type="subunit">
    <text evidence="3">Homohexamer; trimer of dimers.</text>
</comment>
<dbReference type="Pfam" id="PF17668">
    <property type="entry name" value="Acetyltransf_17"/>
    <property type="match status" value="1"/>
</dbReference>
<name>A0A0F0L283_9MICO</name>
<dbReference type="Gene3D" id="3.30.1050.10">
    <property type="entry name" value="SCP2 sterol-binding domain"/>
    <property type="match status" value="1"/>
</dbReference>
<evidence type="ECO:0000259" key="4">
    <source>
        <dbReference type="Pfam" id="PF13530"/>
    </source>
</evidence>
<dbReference type="PANTHER" id="PTHR37817">
    <property type="entry name" value="N-ACETYLTRANSFERASE EIS"/>
    <property type="match status" value="1"/>
</dbReference>
<feature type="domain" description="Eis-like acetyltransferase" evidence="5">
    <location>
        <begin position="218"/>
        <end position="328"/>
    </location>
</feature>
<dbReference type="InterPro" id="IPR041380">
    <property type="entry name" value="Acetyltransf_17"/>
</dbReference>
<gene>
    <name evidence="6" type="primary">eis</name>
    <name evidence="6" type="ORF">RL72_00585</name>
</gene>
<feature type="binding site" evidence="3">
    <location>
        <begin position="118"/>
        <end position="123"/>
    </location>
    <ligand>
        <name>acetyl-CoA</name>
        <dbReference type="ChEBI" id="CHEBI:57288"/>
    </ligand>
</feature>
<organism evidence="6 7">
    <name type="scientific">Microbacterium azadirachtae</name>
    <dbReference type="NCBI Taxonomy" id="582680"/>
    <lineage>
        <taxon>Bacteria</taxon>
        <taxon>Bacillati</taxon>
        <taxon>Actinomycetota</taxon>
        <taxon>Actinomycetes</taxon>
        <taxon>Micrococcales</taxon>
        <taxon>Microbacteriaceae</taxon>
        <taxon>Microbacterium</taxon>
    </lineage>
</organism>
<evidence type="ECO:0000259" key="5">
    <source>
        <dbReference type="Pfam" id="PF17668"/>
    </source>
</evidence>
<evidence type="ECO:0000313" key="7">
    <source>
        <dbReference type="Proteomes" id="UP000033448"/>
    </source>
</evidence>
<dbReference type="EMBL" id="JYIT01000056">
    <property type="protein sequence ID" value="KJL27233.1"/>
    <property type="molecule type" value="Genomic_DNA"/>
</dbReference>
<dbReference type="Proteomes" id="UP000033448">
    <property type="component" value="Unassembled WGS sequence"/>
</dbReference>
<dbReference type="Gene3D" id="3.40.630.30">
    <property type="match status" value="2"/>
</dbReference>
<feature type="domain" description="Enhanced intracellular survival protein" evidence="4">
    <location>
        <begin position="331"/>
        <end position="428"/>
    </location>
</feature>
<dbReference type="PATRIC" id="fig|582680.7.peg.605"/>
<dbReference type="InterPro" id="IPR051554">
    <property type="entry name" value="Acetyltransferase_Eis"/>
</dbReference>
<dbReference type="PANTHER" id="PTHR37817:SF1">
    <property type="entry name" value="N-ACETYLTRANSFERASE EIS"/>
    <property type="match status" value="1"/>
</dbReference>
<proteinExistence type="inferred from homology"/>
<comment type="similarity">
    <text evidence="3">Belongs to the acetyltransferase Eis family.</text>
</comment>
<feature type="binding site" evidence="3">
    <location>
        <begin position="146"/>
        <end position="147"/>
    </location>
    <ligand>
        <name>acetyl-CoA</name>
        <dbReference type="ChEBI" id="CHEBI:57288"/>
    </ligand>
</feature>
<reference evidence="6 7" key="1">
    <citation type="submission" date="2015-02" db="EMBL/GenBank/DDBJ databases">
        <title>Draft genome sequences of ten Microbacterium spp. with emphasis on heavy metal contaminated environments.</title>
        <authorList>
            <person name="Corretto E."/>
        </authorList>
    </citation>
    <scope>NUCLEOTIDE SEQUENCE [LARGE SCALE GENOMIC DNA]</scope>
    <source>
        <strain evidence="6 7">DSM 23848</strain>
    </source>
</reference>
<feature type="binding site" evidence="3">
    <location>
        <begin position="110"/>
        <end position="112"/>
    </location>
    <ligand>
        <name>acetyl-CoA</name>
        <dbReference type="ChEBI" id="CHEBI:57288"/>
    </ligand>
</feature>
<protein>
    <submittedName>
        <fullName evidence="6">Enhanced intracellular survival protein</fullName>
    </submittedName>
</protein>
<dbReference type="InterPro" id="IPR022902">
    <property type="entry name" value="NAcTrfase_Eis"/>
</dbReference>
<keyword evidence="1 3" id="KW-0808">Transferase</keyword>
<dbReference type="Pfam" id="PF13527">
    <property type="entry name" value="Acetyltransf_9"/>
    <property type="match status" value="1"/>
</dbReference>
<dbReference type="AlphaFoldDB" id="A0A0F0L283"/>
<accession>A0A0F0L283</accession>
<dbReference type="GO" id="GO:0034069">
    <property type="term" value="F:aminoglycoside N-acetyltransferase activity"/>
    <property type="evidence" value="ECO:0007669"/>
    <property type="project" value="TreeGrafter"/>
</dbReference>
<dbReference type="RefSeq" id="WP_045249327.1">
    <property type="nucleotide sequence ID" value="NZ_JYIT01000056.1"/>
</dbReference>
<dbReference type="SUPFAM" id="SSF55729">
    <property type="entry name" value="Acyl-CoA N-acyltransferases (Nat)"/>
    <property type="match status" value="1"/>
</dbReference>
<evidence type="ECO:0000256" key="2">
    <source>
        <dbReference type="ARBA" id="ARBA00023315"/>
    </source>
</evidence>
<comment type="caution">
    <text evidence="6">The sequence shown here is derived from an EMBL/GenBank/DDBJ whole genome shotgun (WGS) entry which is preliminary data.</text>
</comment>
<evidence type="ECO:0000313" key="6">
    <source>
        <dbReference type="EMBL" id="KJL27233.1"/>
    </source>
</evidence>
<dbReference type="InterPro" id="IPR016181">
    <property type="entry name" value="Acyl_CoA_acyltransferase"/>
</dbReference>
<dbReference type="GO" id="GO:0030649">
    <property type="term" value="P:aminoglycoside antibiotic catabolic process"/>
    <property type="evidence" value="ECO:0007669"/>
    <property type="project" value="TreeGrafter"/>
</dbReference>